<protein>
    <submittedName>
        <fullName evidence="5">23S rRNA (Cytidine1920-2'-O)/16S rRNA (Cytidine1409-2'-O)-methyltransferase</fullName>
    </submittedName>
</protein>
<gene>
    <name evidence="5" type="ORF">SAMN05444354_11182</name>
</gene>
<dbReference type="PANTHER" id="PTHR32319:SF0">
    <property type="entry name" value="BACTERIAL HEMOLYSIN-LIKE PROTEIN"/>
    <property type="match status" value="1"/>
</dbReference>
<dbReference type="Proteomes" id="UP000182719">
    <property type="component" value="Unassembled WGS sequence"/>
</dbReference>
<dbReference type="EMBL" id="FOAP01000011">
    <property type="protein sequence ID" value="SEM08016.1"/>
    <property type="molecule type" value="Genomic_DNA"/>
</dbReference>
<dbReference type="PIRSF" id="PIRSF005578">
    <property type="entry name" value="TlyA"/>
    <property type="match status" value="1"/>
</dbReference>
<dbReference type="GO" id="GO:0008168">
    <property type="term" value="F:methyltransferase activity"/>
    <property type="evidence" value="ECO:0007669"/>
    <property type="project" value="UniProtKB-KW"/>
</dbReference>
<evidence type="ECO:0000256" key="3">
    <source>
        <dbReference type="PROSITE-ProRule" id="PRU00182"/>
    </source>
</evidence>
<dbReference type="SUPFAM" id="SSF55174">
    <property type="entry name" value="Alpha-L RNA-binding motif"/>
    <property type="match status" value="1"/>
</dbReference>
<dbReference type="InterPro" id="IPR002942">
    <property type="entry name" value="S4_RNA-bd"/>
</dbReference>
<reference evidence="6" key="1">
    <citation type="submission" date="2016-10" db="EMBL/GenBank/DDBJ databases">
        <authorList>
            <person name="Varghese N."/>
            <person name="Submissions S."/>
        </authorList>
    </citation>
    <scope>NUCLEOTIDE SEQUENCE [LARGE SCALE GENOMIC DNA]</scope>
    <source>
        <strain evidence="6">DSM 17044</strain>
    </source>
</reference>
<dbReference type="AlphaFoldDB" id="A0A1H7VFH2"/>
<accession>A0A1H7VFH2</accession>
<evidence type="ECO:0000259" key="4">
    <source>
        <dbReference type="SMART" id="SM00363"/>
    </source>
</evidence>
<keyword evidence="5" id="KW-0489">Methyltransferase</keyword>
<dbReference type="InterPro" id="IPR029063">
    <property type="entry name" value="SAM-dependent_MTases_sf"/>
</dbReference>
<evidence type="ECO:0000313" key="5">
    <source>
        <dbReference type="EMBL" id="SEM08016.1"/>
    </source>
</evidence>
<comment type="similarity">
    <text evidence="2">Belongs to the TlyA family.</text>
</comment>
<dbReference type="PANTHER" id="PTHR32319">
    <property type="entry name" value="BACTERIAL HEMOLYSIN-LIKE PROTEIN"/>
    <property type="match status" value="1"/>
</dbReference>
<dbReference type="PROSITE" id="PS50889">
    <property type="entry name" value="S4"/>
    <property type="match status" value="1"/>
</dbReference>
<sequence>MKPRKERLDVLVVERGLAESRTKAQALILAGQVVVGDQRVDKPGALVPVEAEMRLKGEVLPYVSRGGLKLKAAIDRFGLDVRGKVGADIGASTGGFTDCLLQEGAVRVHAIDVGYGQLHEKLRTDARVRSRERVNARYLTAEDLPEKAGVIVIDVSFISLTQVLPSVLPFLEKGGLLVALVKPQFEVGRENIGKGGVVRDTEARQSSIDAVVAFAREQGLTVRGLMDCPVPGPAGNVEALLVAHRD</sequence>
<evidence type="ECO:0000256" key="1">
    <source>
        <dbReference type="ARBA" id="ARBA00022884"/>
    </source>
</evidence>
<dbReference type="CDD" id="cd00165">
    <property type="entry name" value="S4"/>
    <property type="match status" value="1"/>
</dbReference>
<dbReference type="SMART" id="SM00363">
    <property type="entry name" value="S4"/>
    <property type="match status" value="1"/>
</dbReference>
<evidence type="ECO:0000256" key="2">
    <source>
        <dbReference type="ARBA" id="ARBA00029460"/>
    </source>
</evidence>
<evidence type="ECO:0000313" key="6">
    <source>
        <dbReference type="Proteomes" id="UP000182719"/>
    </source>
</evidence>
<dbReference type="InterPro" id="IPR002877">
    <property type="entry name" value="RNA_MeTrfase_FtsJ_dom"/>
</dbReference>
<dbReference type="GO" id="GO:0003723">
    <property type="term" value="F:RNA binding"/>
    <property type="evidence" value="ECO:0007669"/>
    <property type="project" value="UniProtKB-KW"/>
</dbReference>
<dbReference type="Pfam" id="PF01728">
    <property type="entry name" value="FtsJ"/>
    <property type="match status" value="1"/>
</dbReference>
<keyword evidence="1 3" id="KW-0694">RNA-binding</keyword>
<dbReference type="Gene3D" id="3.40.50.150">
    <property type="entry name" value="Vaccinia Virus protein VP39"/>
    <property type="match status" value="1"/>
</dbReference>
<name>A0A1H7VFH2_STIAU</name>
<dbReference type="Gene3D" id="3.10.290.10">
    <property type="entry name" value="RNA-binding S4 domain"/>
    <property type="match status" value="1"/>
</dbReference>
<organism evidence="5 6">
    <name type="scientific">Stigmatella aurantiaca</name>
    <dbReference type="NCBI Taxonomy" id="41"/>
    <lineage>
        <taxon>Bacteria</taxon>
        <taxon>Pseudomonadati</taxon>
        <taxon>Myxococcota</taxon>
        <taxon>Myxococcia</taxon>
        <taxon>Myxococcales</taxon>
        <taxon>Cystobacterineae</taxon>
        <taxon>Archangiaceae</taxon>
        <taxon>Stigmatella</taxon>
    </lineage>
</organism>
<dbReference type="NCBIfam" id="TIGR00478">
    <property type="entry name" value="tly"/>
    <property type="match status" value="1"/>
</dbReference>
<dbReference type="RefSeq" id="WP_075008351.1">
    <property type="nucleotide sequence ID" value="NZ_FOAP01000011.1"/>
</dbReference>
<keyword evidence="6" id="KW-1185">Reference proteome</keyword>
<dbReference type="SUPFAM" id="SSF53335">
    <property type="entry name" value="S-adenosyl-L-methionine-dependent methyltransferases"/>
    <property type="match status" value="1"/>
</dbReference>
<proteinExistence type="inferred from homology"/>
<dbReference type="InterPro" id="IPR036986">
    <property type="entry name" value="S4_RNA-bd_sf"/>
</dbReference>
<dbReference type="OrthoDB" id="9784736at2"/>
<dbReference type="GO" id="GO:0032259">
    <property type="term" value="P:methylation"/>
    <property type="evidence" value="ECO:0007669"/>
    <property type="project" value="UniProtKB-KW"/>
</dbReference>
<feature type="domain" description="RNA-binding S4" evidence="4">
    <location>
        <begin position="6"/>
        <end position="64"/>
    </location>
</feature>
<keyword evidence="5" id="KW-0808">Transferase</keyword>
<dbReference type="InterPro" id="IPR047048">
    <property type="entry name" value="TlyA"/>
</dbReference>
<dbReference type="InterPro" id="IPR004538">
    <property type="entry name" value="Hemolysin_A/TlyA"/>
</dbReference>
<dbReference type="Pfam" id="PF01479">
    <property type="entry name" value="S4"/>
    <property type="match status" value="1"/>
</dbReference>